<dbReference type="RefSeq" id="WP_379874719.1">
    <property type="nucleotide sequence ID" value="NZ_JBHUIP010000003.1"/>
</dbReference>
<keyword evidence="5" id="KW-0472">Membrane</keyword>
<evidence type="ECO:0000256" key="5">
    <source>
        <dbReference type="SAM" id="Phobius"/>
    </source>
</evidence>
<evidence type="ECO:0000259" key="6">
    <source>
        <dbReference type="PROSITE" id="PS50111"/>
    </source>
</evidence>
<protein>
    <submittedName>
        <fullName evidence="8">Methyl-accepting chemotaxis protein</fullName>
    </submittedName>
</protein>
<keyword evidence="1 3" id="KW-0807">Transducer</keyword>
<accession>A0ABW5DR85</accession>
<sequence>MITINLKNKLKIVSGIIAINLIALGWATFQHLSAVDDISQAHNNRYESYKLADELRQSSDDLTRLARTYVATLDGKYEKQYFDILDIRDGKKPRPQQYHRIYWDFLAAHPEKPRPDDEAKALLTLMREAGFTDKEFAKLEEAKKNSDGLVKTEVIAMNAVKGQFDDGKGGFTLKKEPDQMLAIRLMNSPEYHRYKAEIMRPIDAFYVEMESRLDRRLADVLDQEQRSKVILVGSVALLTLSLVGLLFDLARRVFRPLFKMHAAIDQLAHEDFDLPSDIAHDRDEIGTMGTSILRFRDGLANARILRDRLQQENTERSEKVEAIELAIDGFSVRIEETFQALGLSTGKLEQTARTMEEAATTTRRQSERLDDSSASTLSSTQSVASATEELSSSIHEISRQVQESSGIASQATAEADRTADQVRQLAEAATRIGDVVRLINEIATQTNLLALNATIEAARAGDAGKGFAVVASEVKNLATQTAKATEEIASQVQAVQGETTTVVRSIKVIGDTISRMNEITTSVASAVEQQGNATAEIARNVQQASDGTLGVTQSIEVVRRSADNAGAASTEVLGAVTDLTRQGAALRQEVATFLGKIRAA</sequence>
<dbReference type="PANTHER" id="PTHR32089:SF112">
    <property type="entry name" value="LYSOZYME-LIKE PROTEIN-RELATED"/>
    <property type="match status" value="1"/>
</dbReference>
<evidence type="ECO:0000256" key="4">
    <source>
        <dbReference type="SAM" id="MobiDB-lite"/>
    </source>
</evidence>
<dbReference type="Pfam" id="PF00672">
    <property type="entry name" value="HAMP"/>
    <property type="match status" value="1"/>
</dbReference>
<name>A0ABW5DR85_9PROT</name>
<keyword evidence="5" id="KW-0812">Transmembrane</keyword>
<feature type="region of interest" description="Disordered" evidence="4">
    <location>
        <begin position="349"/>
        <end position="416"/>
    </location>
</feature>
<keyword evidence="9" id="KW-1185">Reference proteome</keyword>
<gene>
    <name evidence="8" type="ORF">ACFSM5_02830</name>
</gene>
<reference evidence="9" key="1">
    <citation type="journal article" date="2019" name="Int. J. Syst. Evol. Microbiol.">
        <title>The Global Catalogue of Microorganisms (GCM) 10K type strain sequencing project: providing services to taxonomists for standard genome sequencing and annotation.</title>
        <authorList>
            <consortium name="The Broad Institute Genomics Platform"/>
            <consortium name="The Broad Institute Genome Sequencing Center for Infectious Disease"/>
            <person name="Wu L."/>
            <person name="Ma J."/>
        </authorList>
    </citation>
    <scope>NUCLEOTIDE SEQUENCE [LARGE SCALE GENOMIC DNA]</scope>
    <source>
        <strain evidence="9">CGMCC 1.19062</strain>
    </source>
</reference>
<dbReference type="Proteomes" id="UP001597295">
    <property type="component" value="Unassembled WGS sequence"/>
</dbReference>
<dbReference type="PROSITE" id="PS50111">
    <property type="entry name" value="CHEMOTAXIS_TRANSDUC_2"/>
    <property type="match status" value="1"/>
</dbReference>
<dbReference type="Gene3D" id="6.10.340.10">
    <property type="match status" value="1"/>
</dbReference>
<evidence type="ECO:0000259" key="7">
    <source>
        <dbReference type="PROSITE" id="PS50885"/>
    </source>
</evidence>
<comment type="similarity">
    <text evidence="2">Belongs to the methyl-accepting chemotaxis (MCP) protein family.</text>
</comment>
<comment type="caution">
    <text evidence="8">The sequence shown here is derived from an EMBL/GenBank/DDBJ whole genome shotgun (WGS) entry which is preliminary data.</text>
</comment>
<organism evidence="8 9">
    <name type="scientific">Lacibacterium aquatile</name>
    <dbReference type="NCBI Taxonomy" id="1168082"/>
    <lineage>
        <taxon>Bacteria</taxon>
        <taxon>Pseudomonadati</taxon>
        <taxon>Pseudomonadota</taxon>
        <taxon>Alphaproteobacteria</taxon>
        <taxon>Rhodospirillales</taxon>
        <taxon>Rhodospirillaceae</taxon>
    </lineage>
</organism>
<feature type="compositionally biased region" description="Polar residues" evidence="4">
    <location>
        <begin position="388"/>
        <end position="412"/>
    </location>
</feature>
<dbReference type="InterPro" id="IPR004089">
    <property type="entry name" value="MCPsignal_dom"/>
</dbReference>
<feature type="domain" description="HAMP" evidence="7">
    <location>
        <begin position="251"/>
        <end position="304"/>
    </location>
</feature>
<proteinExistence type="inferred from homology"/>
<feature type="compositionally biased region" description="Low complexity" evidence="4">
    <location>
        <begin position="349"/>
        <end position="363"/>
    </location>
</feature>
<feature type="compositionally biased region" description="Low complexity" evidence="4">
    <location>
        <begin position="372"/>
        <end position="387"/>
    </location>
</feature>
<evidence type="ECO:0000256" key="2">
    <source>
        <dbReference type="ARBA" id="ARBA00029447"/>
    </source>
</evidence>
<dbReference type="CDD" id="cd06225">
    <property type="entry name" value="HAMP"/>
    <property type="match status" value="1"/>
</dbReference>
<keyword evidence="5" id="KW-1133">Transmembrane helix</keyword>
<dbReference type="SMART" id="SM00304">
    <property type="entry name" value="HAMP"/>
    <property type="match status" value="1"/>
</dbReference>
<dbReference type="EMBL" id="JBHUIP010000003">
    <property type="protein sequence ID" value="MFD2261805.1"/>
    <property type="molecule type" value="Genomic_DNA"/>
</dbReference>
<dbReference type="SMART" id="SM00283">
    <property type="entry name" value="MA"/>
    <property type="match status" value="1"/>
</dbReference>
<evidence type="ECO:0000256" key="1">
    <source>
        <dbReference type="ARBA" id="ARBA00023224"/>
    </source>
</evidence>
<dbReference type="SUPFAM" id="SSF58104">
    <property type="entry name" value="Methyl-accepting chemotaxis protein (MCP) signaling domain"/>
    <property type="match status" value="1"/>
</dbReference>
<dbReference type="Pfam" id="PF00015">
    <property type="entry name" value="MCPsignal"/>
    <property type="match status" value="1"/>
</dbReference>
<dbReference type="InterPro" id="IPR003660">
    <property type="entry name" value="HAMP_dom"/>
</dbReference>
<dbReference type="PANTHER" id="PTHR32089">
    <property type="entry name" value="METHYL-ACCEPTING CHEMOTAXIS PROTEIN MCPB"/>
    <property type="match status" value="1"/>
</dbReference>
<dbReference type="Gene3D" id="1.10.287.950">
    <property type="entry name" value="Methyl-accepting chemotaxis protein"/>
    <property type="match status" value="1"/>
</dbReference>
<feature type="transmembrane region" description="Helical" evidence="5">
    <location>
        <begin position="12"/>
        <end position="29"/>
    </location>
</feature>
<feature type="domain" description="Methyl-accepting transducer" evidence="6">
    <location>
        <begin position="344"/>
        <end position="580"/>
    </location>
</feature>
<evidence type="ECO:0000313" key="8">
    <source>
        <dbReference type="EMBL" id="MFD2261805.1"/>
    </source>
</evidence>
<evidence type="ECO:0000313" key="9">
    <source>
        <dbReference type="Proteomes" id="UP001597295"/>
    </source>
</evidence>
<dbReference type="PROSITE" id="PS50885">
    <property type="entry name" value="HAMP"/>
    <property type="match status" value="1"/>
</dbReference>
<evidence type="ECO:0000256" key="3">
    <source>
        <dbReference type="PROSITE-ProRule" id="PRU00284"/>
    </source>
</evidence>